<keyword evidence="2" id="KW-1185">Reference proteome</keyword>
<evidence type="ECO:0000313" key="2">
    <source>
        <dbReference type="Proteomes" id="UP000229239"/>
    </source>
</evidence>
<reference evidence="2" key="1">
    <citation type="submission" date="2017-10" db="EMBL/GenBank/DDBJ databases">
        <title>Draft genome sequences of strains TRE 1, TRE 9, TRE H and TRI 7, isolated from tamarins, belonging to four potential novel Bifidobacterium species.</title>
        <authorList>
            <person name="Mattarelli P."/>
            <person name="Modesto M."/>
            <person name="Puglisi E."/>
            <person name="Morelli L."/>
            <person name="Bonetti A."/>
            <person name="Spezio C."/>
            <person name="Sandri C."/>
        </authorList>
    </citation>
    <scope>NUCLEOTIDE SEQUENCE [LARGE SCALE GENOMIC DNA]</scope>
    <source>
        <strain evidence="2">TREH</strain>
    </source>
</reference>
<organism evidence="1 2">
    <name type="scientific">Bifidobacterium felsineum</name>
    <dbReference type="NCBI Taxonomy" id="2045440"/>
    <lineage>
        <taxon>Bacteria</taxon>
        <taxon>Bacillati</taxon>
        <taxon>Actinomycetota</taxon>
        <taxon>Actinomycetes</taxon>
        <taxon>Bifidobacteriales</taxon>
        <taxon>Bifidobacteriaceae</taxon>
        <taxon>Bifidobacterium</taxon>
    </lineage>
</organism>
<comment type="caution">
    <text evidence="1">The sequence shown here is derived from an EMBL/GenBank/DDBJ whole genome shotgun (WGS) entry which is preliminary data.</text>
</comment>
<gene>
    <name evidence="1" type="ORF">CSQ86_03885</name>
</gene>
<dbReference type="OrthoDB" id="3239392at2"/>
<sequence length="116" mass="12514">MNDHSVEQTRHISITSATSDGVVSRTEVHITTRQCCSGDGSAACNCQSEQGGIAQDAQEYGQYGRPEDCFDPSTCCDAREQALIAALRAYLRPDVAPECLMAKLKATLDHCCGEDQ</sequence>
<name>A0A2M9HL02_9BIFI</name>
<evidence type="ECO:0000313" key="1">
    <source>
        <dbReference type="EMBL" id="PJM77496.1"/>
    </source>
</evidence>
<dbReference type="EMBL" id="PEBJ01000002">
    <property type="protein sequence ID" value="PJM77496.1"/>
    <property type="molecule type" value="Genomic_DNA"/>
</dbReference>
<dbReference type="AlphaFoldDB" id="A0A2M9HL02"/>
<proteinExistence type="predicted"/>
<protein>
    <submittedName>
        <fullName evidence="1">Uncharacterized protein</fullName>
    </submittedName>
</protein>
<accession>A0A2M9HL02</accession>
<dbReference type="Proteomes" id="UP000229239">
    <property type="component" value="Unassembled WGS sequence"/>
</dbReference>